<comment type="caution">
    <text evidence="2">The sequence shown here is derived from an EMBL/GenBank/DDBJ whole genome shotgun (WGS) entry which is preliminary data.</text>
</comment>
<evidence type="ECO:0000313" key="2">
    <source>
        <dbReference type="EMBL" id="RMX69671.1"/>
    </source>
</evidence>
<feature type="region of interest" description="Disordered" evidence="1">
    <location>
        <begin position="23"/>
        <end position="59"/>
    </location>
</feature>
<evidence type="ECO:0000256" key="1">
    <source>
        <dbReference type="SAM" id="MobiDB-lite"/>
    </source>
</evidence>
<feature type="compositionally biased region" description="Basic residues" evidence="1">
    <location>
        <begin position="130"/>
        <end position="139"/>
    </location>
</feature>
<dbReference type="EMBL" id="QLLG01000017">
    <property type="protein sequence ID" value="RMX69671.1"/>
    <property type="molecule type" value="Genomic_DNA"/>
</dbReference>
<keyword evidence="3" id="KW-1185">Reference proteome</keyword>
<accession>A0A3M6VUC5</accession>
<organism evidence="2 3">
    <name type="scientific">Peronospora effusa</name>
    <dbReference type="NCBI Taxonomy" id="542832"/>
    <lineage>
        <taxon>Eukaryota</taxon>
        <taxon>Sar</taxon>
        <taxon>Stramenopiles</taxon>
        <taxon>Oomycota</taxon>
        <taxon>Peronosporomycetes</taxon>
        <taxon>Peronosporales</taxon>
        <taxon>Peronosporaceae</taxon>
        <taxon>Peronospora</taxon>
    </lineage>
</organism>
<gene>
    <name evidence="2" type="ORF">DD238_002472</name>
</gene>
<dbReference type="Proteomes" id="UP000282087">
    <property type="component" value="Unassembled WGS sequence"/>
</dbReference>
<sequence>MSPKLGNCGRCEAETLRIDHRTPLDIASQEDSQLGKEVVPDDLRDSARPKEMAGGFDYPATMDAQDISRSMLPKFNIGEDGKNVSVKTAFLAPKRLPLRLDRNFQRNMRGTDDGRDRVKEAVEYVIGSLQKKHTGKRPTMRGSTQSRGR</sequence>
<evidence type="ECO:0000313" key="3">
    <source>
        <dbReference type="Proteomes" id="UP000282087"/>
    </source>
</evidence>
<proteinExistence type="predicted"/>
<feature type="region of interest" description="Disordered" evidence="1">
    <location>
        <begin position="128"/>
        <end position="149"/>
    </location>
</feature>
<name>A0A3M6VUC5_9STRA</name>
<dbReference type="AlphaFoldDB" id="A0A3M6VUC5"/>
<feature type="compositionally biased region" description="Basic and acidic residues" evidence="1">
    <location>
        <begin position="38"/>
        <end position="51"/>
    </location>
</feature>
<dbReference type="VEuPathDB" id="FungiDB:DD237_008446"/>
<reference evidence="2 3" key="1">
    <citation type="submission" date="2018-06" db="EMBL/GenBank/DDBJ databases">
        <title>Comparative genomics of downy mildews reveals potential adaptations to biotrophy.</title>
        <authorList>
            <person name="Fletcher K."/>
            <person name="Klosterman S.J."/>
            <person name="Derevnina L."/>
            <person name="Martin F."/>
            <person name="Koike S."/>
            <person name="Reyes Chin-Wo S."/>
            <person name="Mou B."/>
            <person name="Michelmore R."/>
        </authorList>
    </citation>
    <scope>NUCLEOTIDE SEQUENCE [LARGE SCALE GENOMIC DNA]</scope>
    <source>
        <strain evidence="2 3">R14</strain>
    </source>
</reference>
<protein>
    <submittedName>
        <fullName evidence="2">Uncharacterized protein</fullName>
    </submittedName>
</protein>